<evidence type="ECO:0000256" key="3">
    <source>
        <dbReference type="ARBA" id="ARBA00004251"/>
    </source>
</evidence>
<keyword evidence="24" id="KW-1185">Reference proteome</keyword>
<dbReference type="Pfam" id="PF08263">
    <property type="entry name" value="LRRNT_2"/>
    <property type="match status" value="1"/>
</dbReference>
<dbReference type="GO" id="GO:0005886">
    <property type="term" value="C:plasma membrane"/>
    <property type="evidence" value="ECO:0007669"/>
    <property type="project" value="UniProtKB-SubCell"/>
</dbReference>
<feature type="transmembrane region" description="Helical" evidence="19">
    <location>
        <begin position="848"/>
        <end position="870"/>
    </location>
</feature>
<comment type="similarity">
    <text evidence="4">Belongs to the RLP family.</text>
</comment>
<evidence type="ECO:0000256" key="16">
    <source>
        <dbReference type="ARBA" id="ARBA00023170"/>
    </source>
</evidence>
<evidence type="ECO:0000256" key="15">
    <source>
        <dbReference type="ARBA" id="ARBA00023157"/>
    </source>
</evidence>
<dbReference type="SMART" id="SM00365">
    <property type="entry name" value="LRR_SD22"/>
    <property type="match status" value="6"/>
</dbReference>
<evidence type="ECO:0000256" key="10">
    <source>
        <dbReference type="ARBA" id="ARBA00022729"/>
    </source>
</evidence>
<keyword evidence="9 19" id="KW-0812">Transmembrane</keyword>
<keyword evidence="13 19" id="KW-1133">Transmembrane helix</keyword>
<dbReference type="FunFam" id="3.80.10.10:FF:000095">
    <property type="entry name" value="LRR receptor-like serine/threonine-protein kinase GSO1"/>
    <property type="match status" value="1"/>
</dbReference>
<dbReference type="PRINTS" id="PR00019">
    <property type="entry name" value="LEURICHRPT"/>
</dbReference>
<keyword evidence="7" id="KW-0964">Secreted</keyword>
<dbReference type="InterPro" id="IPR003591">
    <property type="entry name" value="Leu-rich_rpt_typical-subtyp"/>
</dbReference>
<dbReference type="PANTHER" id="PTHR48063:SF98">
    <property type="entry name" value="LRR RECEPTOR-LIKE SERINE_THREONINE-PROTEIN KINASE FLS2"/>
    <property type="match status" value="1"/>
</dbReference>
<evidence type="ECO:0000256" key="17">
    <source>
        <dbReference type="ARBA" id="ARBA00023180"/>
    </source>
</evidence>
<keyword evidence="12" id="KW-0611">Plant defense</keyword>
<evidence type="ECO:0000256" key="11">
    <source>
        <dbReference type="ARBA" id="ARBA00022737"/>
    </source>
</evidence>
<dbReference type="SMART" id="SM00369">
    <property type="entry name" value="LRR_TYP"/>
    <property type="match status" value="14"/>
</dbReference>
<evidence type="ECO:0000256" key="4">
    <source>
        <dbReference type="ARBA" id="ARBA00009592"/>
    </source>
</evidence>
<evidence type="ECO:0000259" key="22">
    <source>
        <dbReference type="Pfam" id="PF23598"/>
    </source>
</evidence>
<feature type="signal peptide" evidence="20">
    <location>
        <begin position="1"/>
        <end position="22"/>
    </location>
</feature>
<evidence type="ECO:0000313" key="23">
    <source>
        <dbReference type="EMBL" id="KAL2334855.1"/>
    </source>
</evidence>
<evidence type="ECO:0000256" key="6">
    <source>
        <dbReference type="ARBA" id="ARBA00022512"/>
    </source>
</evidence>
<dbReference type="Proteomes" id="UP001603857">
    <property type="component" value="Unassembled WGS sequence"/>
</dbReference>
<evidence type="ECO:0000256" key="5">
    <source>
        <dbReference type="ARBA" id="ARBA00022475"/>
    </source>
</evidence>
<feature type="domain" description="Disease resistance R13L4/SHOC-2-like LRR" evidence="22">
    <location>
        <begin position="125"/>
        <end position="307"/>
    </location>
</feature>
<reference evidence="23 24" key="1">
    <citation type="submission" date="2024-08" db="EMBL/GenBank/DDBJ databases">
        <title>Insights into the chromosomal genome structure of Flemingia macrophylla.</title>
        <authorList>
            <person name="Ding Y."/>
            <person name="Zhao Y."/>
            <person name="Bi W."/>
            <person name="Wu M."/>
            <person name="Zhao G."/>
            <person name="Gong Y."/>
            <person name="Li W."/>
            <person name="Zhang P."/>
        </authorList>
    </citation>
    <scope>NUCLEOTIDE SEQUENCE [LARGE SCALE GENOMIC DNA]</scope>
    <source>
        <strain evidence="23">DYQJB</strain>
        <tissue evidence="23">Leaf</tissue>
    </source>
</reference>
<gene>
    <name evidence="23" type="ORF">Fmac_016068</name>
</gene>
<dbReference type="AlphaFoldDB" id="A0ABD1MGD2"/>
<proteinExistence type="inferred from homology"/>
<keyword evidence="8" id="KW-0433">Leucine-rich repeat</keyword>
<keyword evidence="10 20" id="KW-0732">Signal</keyword>
<feature type="transmembrane region" description="Helical" evidence="19">
    <location>
        <begin position="1026"/>
        <end position="1049"/>
    </location>
</feature>
<dbReference type="InterPro" id="IPR055414">
    <property type="entry name" value="LRR_R13L4/SHOC2-like"/>
</dbReference>
<evidence type="ECO:0000256" key="1">
    <source>
        <dbReference type="ARBA" id="ARBA00004170"/>
    </source>
</evidence>
<evidence type="ECO:0000256" key="14">
    <source>
        <dbReference type="ARBA" id="ARBA00023136"/>
    </source>
</evidence>
<dbReference type="Pfam" id="PF00560">
    <property type="entry name" value="LRR_1"/>
    <property type="match status" value="7"/>
</dbReference>
<dbReference type="GO" id="GO:0006952">
    <property type="term" value="P:defense response"/>
    <property type="evidence" value="ECO:0007669"/>
    <property type="project" value="UniProtKB-KW"/>
</dbReference>
<dbReference type="InterPro" id="IPR001611">
    <property type="entry name" value="Leu-rich_rpt"/>
</dbReference>
<dbReference type="SUPFAM" id="SSF52047">
    <property type="entry name" value="RNI-like"/>
    <property type="match status" value="2"/>
</dbReference>
<dbReference type="InterPro" id="IPR013210">
    <property type="entry name" value="LRR_N_plant-typ"/>
</dbReference>
<dbReference type="Pfam" id="PF23598">
    <property type="entry name" value="LRR_14"/>
    <property type="match status" value="1"/>
</dbReference>
<evidence type="ECO:0000256" key="18">
    <source>
        <dbReference type="ARBA" id="ARBA00038043"/>
    </source>
</evidence>
<evidence type="ECO:0000256" key="13">
    <source>
        <dbReference type="ARBA" id="ARBA00022989"/>
    </source>
</evidence>
<dbReference type="InterPro" id="IPR046956">
    <property type="entry name" value="RLP23-like"/>
</dbReference>
<evidence type="ECO:0000256" key="20">
    <source>
        <dbReference type="SAM" id="SignalP"/>
    </source>
</evidence>
<comment type="caution">
    <text evidence="23">The sequence shown here is derived from an EMBL/GenBank/DDBJ whole genome shotgun (WGS) entry which is preliminary data.</text>
</comment>
<keyword evidence="15" id="KW-1015">Disulfide bond</keyword>
<evidence type="ECO:0000313" key="24">
    <source>
        <dbReference type="Proteomes" id="UP001603857"/>
    </source>
</evidence>
<comment type="subcellular location">
    <subcellularLocation>
        <location evidence="3">Cell membrane</location>
        <topology evidence="3">Single-pass type I membrane protein</topology>
    </subcellularLocation>
    <subcellularLocation>
        <location evidence="1">Membrane</location>
        <topology evidence="1">Peripheral membrane protein</topology>
    </subcellularLocation>
    <subcellularLocation>
        <location evidence="2">Secreted</location>
        <location evidence="2">Cell wall</location>
    </subcellularLocation>
</comment>
<evidence type="ECO:0000256" key="8">
    <source>
        <dbReference type="ARBA" id="ARBA00022614"/>
    </source>
</evidence>
<feature type="domain" description="Leucine-rich repeat-containing N-terminal plant-type" evidence="21">
    <location>
        <begin position="32"/>
        <end position="73"/>
    </location>
</feature>
<keyword evidence="16" id="KW-0675">Receptor</keyword>
<keyword evidence="17" id="KW-0325">Glycoprotein</keyword>
<keyword evidence="6" id="KW-0134">Cell wall</keyword>
<dbReference type="SUPFAM" id="SSF52058">
    <property type="entry name" value="L domain-like"/>
    <property type="match status" value="1"/>
</dbReference>
<sequence>MSSYFVKQLYVLLLLLLHGAESILSAKIKCIESEREALLNFKHGLIDRSGMLSSWRDDENNNDCCKWRGIQCNNQTGHVLMLHLPGQYPQRLKGIINITALIVLQNIQHLDLSQNNFLWSQIPKLISSFCNIRYLNVSYSFFDGRIPCELGKLTHLQYLDLSYNYLYGELPYQLGNLSQLRILDLSQNNLNGKLPYQLGNLSQLRYLGLAGNSFSGALPFHVGNLPLLHTLRLAGNFHVKFKDARWLSSLYSLTILDLNYFDNLGTSYYWLQVISKLLQNLKELRLSHCSISDTNLQSLFNSHSNLSTSLIILDLSYNMLTSSTFQLLLNLCRRFPSLVILDLSYNNMTSSVFQGRLNLSSKLQNLNFQDCSLTDRSFIVSPTSITNSSSSLVSVDLSFNLLKSSTIFYWLFNSTANLHTLDLSRNMLEGPIPDGVGKNMSTLQSIDLSDNNLQGEIPSLSGNMCALQSIDFSNNKLNGTISSFIENSSWCNRHIFQRLYLSYNHITGQLPKSIGLLSELVSLSLAGNYLEGEVTELHLSNFSNLEDLSLSGKSFSLKLVPNWVPPFQLEHLHLRSCNLGPNFPSWIQSQRDLINLDISNNGINDSAPDSFWNNLQQMEFLNMSHNNLEGAIPNISVKNHIFLNSNQFEGKVPSLLRQAIELTLSENKLSDLSSFLCDESAESNLNSLDLSNNQITGQLPDCWKSFKQLVYLDLRNNKLSGKIPLSMGTLVNLELLFLRNNSLMSELPSTLKNCRNLRILDVGENMLTGPIPSWIGSMQQLIILNLEGNHFSGNIPNHLCNLKHIQLLDLSRNHLSTGIPTCLNFFIAMTENSTNRSHSNSFSTSFRFNYITFIVTWMFNYISIIMTWMWKGVEERFMYLESNRNSIDLSCNNLTGEIPKEVGYLLGLISLNLSGNNLSGEIPLEIGNLSLLESLDLSRNHLSGAIPSSISEIDDLGKLNLSHNSLSGRIPSGRHFDTFEASCFEGNVDLCGQQLNKSCPGDGDHTRTIKHEEAAVNDDDSVFYEALYMSLGLGYFTGFWGLLGPILIWRPWRNAYITFLNRITDYICVWL</sequence>
<evidence type="ECO:0000256" key="12">
    <source>
        <dbReference type="ARBA" id="ARBA00022821"/>
    </source>
</evidence>
<keyword evidence="14 19" id="KW-0472">Membrane</keyword>
<dbReference type="Pfam" id="PF13855">
    <property type="entry name" value="LRR_8"/>
    <property type="match status" value="2"/>
</dbReference>
<dbReference type="PANTHER" id="PTHR48063">
    <property type="entry name" value="LRR RECEPTOR-LIKE KINASE"/>
    <property type="match status" value="1"/>
</dbReference>
<organism evidence="23 24">
    <name type="scientific">Flemingia macrophylla</name>
    <dbReference type="NCBI Taxonomy" id="520843"/>
    <lineage>
        <taxon>Eukaryota</taxon>
        <taxon>Viridiplantae</taxon>
        <taxon>Streptophyta</taxon>
        <taxon>Embryophyta</taxon>
        <taxon>Tracheophyta</taxon>
        <taxon>Spermatophyta</taxon>
        <taxon>Magnoliopsida</taxon>
        <taxon>eudicotyledons</taxon>
        <taxon>Gunneridae</taxon>
        <taxon>Pentapetalae</taxon>
        <taxon>rosids</taxon>
        <taxon>fabids</taxon>
        <taxon>Fabales</taxon>
        <taxon>Fabaceae</taxon>
        <taxon>Papilionoideae</taxon>
        <taxon>50 kb inversion clade</taxon>
        <taxon>NPAAA clade</taxon>
        <taxon>indigoferoid/millettioid clade</taxon>
        <taxon>Phaseoleae</taxon>
        <taxon>Flemingia</taxon>
    </lineage>
</organism>
<dbReference type="FunFam" id="3.80.10.10:FF:000111">
    <property type="entry name" value="LRR receptor-like serine/threonine-protein kinase ERECTA"/>
    <property type="match status" value="1"/>
</dbReference>
<accession>A0ABD1MGD2</accession>
<keyword evidence="11" id="KW-0677">Repeat</keyword>
<evidence type="ECO:0000256" key="2">
    <source>
        <dbReference type="ARBA" id="ARBA00004191"/>
    </source>
</evidence>
<feature type="chain" id="PRO_5044765370" evidence="20">
    <location>
        <begin position="23"/>
        <end position="1071"/>
    </location>
</feature>
<name>A0ABD1MGD2_9FABA</name>
<dbReference type="InterPro" id="IPR032675">
    <property type="entry name" value="LRR_dom_sf"/>
</dbReference>
<evidence type="ECO:0000259" key="21">
    <source>
        <dbReference type="Pfam" id="PF08263"/>
    </source>
</evidence>
<dbReference type="EMBL" id="JBGMDY010000005">
    <property type="protein sequence ID" value="KAL2334855.1"/>
    <property type="molecule type" value="Genomic_DNA"/>
</dbReference>
<evidence type="ECO:0000256" key="9">
    <source>
        <dbReference type="ARBA" id="ARBA00022692"/>
    </source>
</evidence>
<dbReference type="GO" id="GO:0009653">
    <property type="term" value="P:anatomical structure morphogenesis"/>
    <property type="evidence" value="ECO:0007669"/>
    <property type="project" value="UniProtKB-ARBA"/>
</dbReference>
<keyword evidence="5" id="KW-1003">Cell membrane</keyword>
<comment type="similarity">
    <text evidence="18">Belongs to the polygalacturonase-inhibiting protein family.</text>
</comment>
<dbReference type="GO" id="GO:0099402">
    <property type="term" value="P:plant organ development"/>
    <property type="evidence" value="ECO:0007669"/>
    <property type="project" value="UniProtKB-ARBA"/>
</dbReference>
<evidence type="ECO:0000256" key="19">
    <source>
        <dbReference type="SAM" id="Phobius"/>
    </source>
</evidence>
<protein>
    <submittedName>
        <fullName evidence="23">Uncharacterized protein</fullName>
    </submittedName>
</protein>
<dbReference type="FunFam" id="3.80.10.10:FF:000400">
    <property type="entry name" value="Nuclear pore complex protein NUP107"/>
    <property type="match status" value="1"/>
</dbReference>
<evidence type="ECO:0000256" key="7">
    <source>
        <dbReference type="ARBA" id="ARBA00022525"/>
    </source>
</evidence>
<dbReference type="Gene3D" id="3.80.10.10">
    <property type="entry name" value="Ribonuclease Inhibitor"/>
    <property type="match status" value="4"/>
</dbReference>